<comment type="caution">
    <text evidence="2">The sequence shown here is derived from an EMBL/GenBank/DDBJ whole genome shotgun (WGS) entry which is preliminary data.</text>
</comment>
<feature type="chain" id="PRO_5045378509" evidence="1">
    <location>
        <begin position="30"/>
        <end position="160"/>
    </location>
</feature>
<feature type="signal peptide" evidence="1">
    <location>
        <begin position="1"/>
        <end position="29"/>
    </location>
</feature>
<evidence type="ECO:0000313" key="3">
    <source>
        <dbReference type="Proteomes" id="UP001596303"/>
    </source>
</evidence>
<gene>
    <name evidence="2" type="ORF">ACFQDM_12405</name>
</gene>
<accession>A0ABW1SB32</accession>
<dbReference type="Pfam" id="PF04214">
    <property type="entry name" value="DUF411"/>
    <property type="match status" value="1"/>
</dbReference>
<dbReference type="EMBL" id="JBHSSW010000017">
    <property type="protein sequence ID" value="MFC6198886.1"/>
    <property type="molecule type" value="Genomic_DNA"/>
</dbReference>
<sequence>MSVSFLRRVILAPFLAALIAASSPLAALAQTVTVHKTPWCGCCTKWVDHLRDHGFDVIVREKEDLAPVRAELGVPDDLMSCHTGEVDGYALEGHVPADQVKRLLAERPEALGLSVPGMPMGSPGMETPYPPDTYDVVVFTTDGAETYATYTGGNMVSLAD</sequence>
<dbReference type="InterPro" id="IPR007332">
    <property type="entry name" value="DUF411"/>
</dbReference>
<dbReference type="Proteomes" id="UP001596303">
    <property type="component" value="Unassembled WGS sequence"/>
</dbReference>
<evidence type="ECO:0000313" key="2">
    <source>
        <dbReference type="EMBL" id="MFC6198886.1"/>
    </source>
</evidence>
<protein>
    <submittedName>
        <fullName evidence="2">DUF411 domain-containing protein</fullName>
    </submittedName>
</protein>
<evidence type="ECO:0000256" key="1">
    <source>
        <dbReference type="SAM" id="SignalP"/>
    </source>
</evidence>
<keyword evidence="1" id="KW-0732">Signal</keyword>
<reference evidence="3" key="1">
    <citation type="journal article" date="2019" name="Int. J. Syst. Evol. Microbiol.">
        <title>The Global Catalogue of Microorganisms (GCM) 10K type strain sequencing project: providing services to taxonomists for standard genome sequencing and annotation.</title>
        <authorList>
            <consortium name="The Broad Institute Genomics Platform"/>
            <consortium name="The Broad Institute Genome Sequencing Center for Infectious Disease"/>
            <person name="Wu L."/>
            <person name="Ma J."/>
        </authorList>
    </citation>
    <scope>NUCLEOTIDE SEQUENCE [LARGE SCALE GENOMIC DNA]</scope>
    <source>
        <strain evidence="3">CGMCC-1.15741</strain>
    </source>
</reference>
<proteinExistence type="predicted"/>
<keyword evidence="3" id="KW-1185">Reference proteome</keyword>
<dbReference type="RefSeq" id="WP_377379490.1">
    <property type="nucleotide sequence ID" value="NZ_JBHSSW010000017.1"/>
</dbReference>
<organism evidence="2 3">
    <name type="scientific">Ponticaulis profundi</name>
    <dbReference type="NCBI Taxonomy" id="2665222"/>
    <lineage>
        <taxon>Bacteria</taxon>
        <taxon>Pseudomonadati</taxon>
        <taxon>Pseudomonadota</taxon>
        <taxon>Alphaproteobacteria</taxon>
        <taxon>Hyphomonadales</taxon>
        <taxon>Hyphomonadaceae</taxon>
        <taxon>Ponticaulis</taxon>
    </lineage>
</organism>
<name>A0ABW1SB32_9PROT</name>